<dbReference type="EMBL" id="JH921431">
    <property type="protein sequence ID" value="EKD19153.1"/>
    <property type="molecule type" value="Genomic_DNA"/>
</dbReference>
<dbReference type="Pfam" id="PF17254">
    <property type="entry name" value="DUF5321"/>
    <property type="match status" value="1"/>
</dbReference>
<evidence type="ECO:0000256" key="2">
    <source>
        <dbReference type="SAM" id="Phobius"/>
    </source>
</evidence>
<dbReference type="eggNOG" id="ENOG502S7FQ">
    <property type="taxonomic scope" value="Eukaryota"/>
</dbReference>
<dbReference type="HOGENOM" id="CLU_084831_0_0_1"/>
<evidence type="ECO:0000256" key="1">
    <source>
        <dbReference type="SAM" id="MobiDB-lite"/>
    </source>
</evidence>
<evidence type="ECO:0000313" key="4">
    <source>
        <dbReference type="Proteomes" id="UP000006753"/>
    </source>
</evidence>
<keyword evidence="2" id="KW-0812">Transmembrane</keyword>
<keyword evidence="2" id="KW-1133">Transmembrane helix</keyword>
<dbReference type="AlphaFoldDB" id="K1XE96"/>
<feature type="region of interest" description="Disordered" evidence="1">
    <location>
        <begin position="238"/>
        <end position="286"/>
    </location>
</feature>
<dbReference type="InterPro" id="IPR035213">
    <property type="entry name" value="DUF5321"/>
</dbReference>
<reference evidence="3 4" key="1">
    <citation type="journal article" date="2012" name="BMC Genomics">
        <title>Sequencing the genome of Marssonina brunnea reveals fungus-poplar co-evolution.</title>
        <authorList>
            <person name="Zhu S."/>
            <person name="Cao Y.-Z."/>
            <person name="Jiang C."/>
            <person name="Tan B.-Y."/>
            <person name="Wang Z."/>
            <person name="Feng S."/>
            <person name="Zhang L."/>
            <person name="Su X.-H."/>
            <person name="Brejova B."/>
            <person name="Vinar T."/>
            <person name="Xu M."/>
            <person name="Wang M.-X."/>
            <person name="Zhang S.-G."/>
            <person name="Huang M.-R."/>
            <person name="Wu R."/>
            <person name="Zhou Y."/>
        </authorList>
    </citation>
    <scope>NUCLEOTIDE SEQUENCE [LARGE SCALE GENOMIC DNA]</scope>
    <source>
        <strain evidence="3 4">MB_m1</strain>
    </source>
</reference>
<dbReference type="Proteomes" id="UP000006753">
    <property type="component" value="Unassembled WGS sequence"/>
</dbReference>
<sequence length="286" mass="32412">MATRHYTRANQNAKGAMMPCNESEDWKGVEIEFEVDARLLARQQAAGRQKPLDRDRALTPVGPSNFEFSRKPLLQFPQSTATMRSTMLRQLFLAPPAMRNSLVSVPPRMMPTLSFSRQYSMLPSVIQKDFWLGMIPKPLRKSSPSAALKKKARSKEWNPATFFIAIFLLIGSMSIQMIALRNEFAAFSRRADARIGLLKEIIERIQKGEDVDVEGLLGTGDAVREREWEEVLQEIEREDEAWEKSRKSKPKHGRNLEDANAATAKPHITEAQPVEKPKSNAPSGFY</sequence>
<feature type="transmembrane region" description="Helical" evidence="2">
    <location>
        <begin position="160"/>
        <end position="180"/>
    </location>
</feature>
<gene>
    <name evidence="3" type="ORF">MBM_02390</name>
</gene>
<dbReference type="KEGG" id="mbe:MBM_02390"/>
<proteinExistence type="predicted"/>
<keyword evidence="4" id="KW-1185">Reference proteome</keyword>
<dbReference type="InParanoid" id="K1XE96"/>
<organism evidence="3 4">
    <name type="scientific">Marssonina brunnea f. sp. multigermtubi (strain MB_m1)</name>
    <name type="common">Marssonina leaf spot fungus</name>
    <dbReference type="NCBI Taxonomy" id="1072389"/>
    <lineage>
        <taxon>Eukaryota</taxon>
        <taxon>Fungi</taxon>
        <taxon>Dikarya</taxon>
        <taxon>Ascomycota</taxon>
        <taxon>Pezizomycotina</taxon>
        <taxon>Leotiomycetes</taxon>
        <taxon>Helotiales</taxon>
        <taxon>Drepanopezizaceae</taxon>
        <taxon>Drepanopeziza</taxon>
    </lineage>
</organism>
<dbReference type="OrthoDB" id="2253354at2759"/>
<protein>
    <submittedName>
        <fullName evidence="3">Uncharacterized protein</fullName>
    </submittedName>
</protein>
<accession>K1XE96</accession>
<dbReference type="GeneID" id="18758325"/>
<keyword evidence="2" id="KW-0472">Membrane</keyword>
<name>K1XE96_MARBU</name>
<evidence type="ECO:0000313" key="3">
    <source>
        <dbReference type="EMBL" id="EKD19153.1"/>
    </source>
</evidence>